<dbReference type="InterPro" id="IPR011234">
    <property type="entry name" value="Fumarylacetoacetase-like_C"/>
</dbReference>
<evidence type="ECO:0000259" key="2">
    <source>
        <dbReference type="Pfam" id="PF01557"/>
    </source>
</evidence>
<dbReference type="InterPro" id="IPR050772">
    <property type="entry name" value="Hydratase-Decarb/MhpD_sf"/>
</dbReference>
<dbReference type="GO" id="GO:0005737">
    <property type="term" value="C:cytoplasm"/>
    <property type="evidence" value="ECO:0007669"/>
    <property type="project" value="TreeGrafter"/>
</dbReference>
<dbReference type="InterPro" id="IPR036663">
    <property type="entry name" value="Fumarylacetoacetase_C_sf"/>
</dbReference>
<dbReference type="SUPFAM" id="SSF56529">
    <property type="entry name" value="FAH"/>
    <property type="match status" value="1"/>
</dbReference>
<evidence type="ECO:0000313" key="3">
    <source>
        <dbReference type="EMBL" id="SVA08306.1"/>
    </source>
</evidence>
<dbReference type="Gene3D" id="3.90.850.10">
    <property type="entry name" value="Fumarylacetoacetase-like, C-terminal domain"/>
    <property type="match status" value="1"/>
</dbReference>
<organism evidence="3">
    <name type="scientific">marine metagenome</name>
    <dbReference type="NCBI Taxonomy" id="408172"/>
    <lineage>
        <taxon>unclassified sequences</taxon>
        <taxon>metagenomes</taxon>
        <taxon>ecological metagenomes</taxon>
    </lineage>
</organism>
<dbReference type="EMBL" id="UINC01003671">
    <property type="protein sequence ID" value="SVA08306.1"/>
    <property type="molecule type" value="Genomic_DNA"/>
</dbReference>
<gene>
    <name evidence="3" type="ORF">METZ01_LOCUS61160</name>
</gene>
<feature type="domain" description="Fumarylacetoacetase-like C-terminal" evidence="2">
    <location>
        <begin position="114"/>
        <end position="255"/>
    </location>
</feature>
<evidence type="ECO:0000256" key="1">
    <source>
        <dbReference type="ARBA" id="ARBA00023239"/>
    </source>
</evidence>
<name>A0A381SWH2_9ZZZZ</name>
<dbReference type="PANTHER" id="PTHR30143:SF0">
    <property type="entry name" value="2-KETO-4-PENTENOATE HYDRATASE"/>
    <property type="match status" value="1"/>
</dbReference>
<proteinExistence type="predicted"/>
<dbReference type="GO" id="GO:0008684">
    <property type="term" value="F:2-oxopent-4-enoate hydratase activity"/>
    <property type="evidence" value="ECO:0007669"/>
    <property type="project" value="TreeGrafter"/>
</dbReference>
<dbReference type="Pfam" id="PF01557">
    <property type="entry name" value="FAA_hydrolase"/>
    <property type="match status" value="1"/>
</dbReference>
<reference evidence="3" key="1">
    <citation type="submission" date="2018-05" db="EMBL/GenBank/DDBJ databases">
        <authorList>
            <person name="Lanie J.A."/>
            <person name="Ng W.-L."/>
            <person name="Kazmierczak K.M."/>
            <person name="Andrzejewski T.M."/>
            <person name="Davidsen T.M."/>
            <person name="Wayne K.J."/>
            <person name="Tettelin H."/>
            <person name="Glass J.I."/>
            <person name="Rusch D."/>
            <person name="Podicherti R."/>
            <person name="Tsui H.-C.T."/>
            <person name="Winkler M.E."/>
        </authorList>
    </citation>
    <scope>NUCLEOTIDE SEQUENCE</scope>
</reference>
<dbReference type="PANTHER" id="PTHR30143">
    <property type="entry name" value="ACID HYDRATASE"/>
    <property type="match status" value="1"/>
</dbReference>
<dbReference type="AlphaFoldDB" id="A0A381SWH2"/>
<accession>A0A381SWH2</accession>
<keyword evidence="1" id="KW-0456">Lyase</keyword>
<sequence>MITGDLQQAAQLLIRACQDGQRMTMLPPAAQPADLEQGYQVQDVVAAQDAVAGWKVAATSLAGQNHIGITHPIAGQLGASCVLDSAGTADMTGNLMQAAEAEFVFEFSANLPAREKSYETDEIMACVGALRLGIELPDSRYELFAQAGAPQLIADNACANLFVLGPKVECDWRSDDLASQKISLWLDGVLATEGSGSDALGDPRYALAWLVNHLSQRRIDLFAGQFVTTGVCGEPTSVGSVSHVRVEVESYGRVEVNLLNSEQDSSRQGVMS</sequence>
<protein>
    <recommendedName>
        <fullName evidence="2">Fumarylacetoacetase-like C-terminal domain-containing protein</fullName>
    </recommendedName>
</protein>